<feature type="non-terminal residue" evidence="3">
    <location>
        <position position="1"/>
    </location>
</feature>
<feature type="domain" description="Integrase catalytic" evidence="2">
    <location>
        <begin position="1"/>
        <end position="69"/>
    </location>
</feature>
<accession>A0A9Q3IU24</accession>
<keyword evidence="1" id="KW-0694">RNA-binding</keyword>
<evidence type="ECO:0000313" key="3">
    <source>
        <dbReference type="EMBL" id="MBW0549977.1"/>
    </source>
</evidence>
<dbReference type="Pfam" id="PF07727">
    <property type="entry name" value="RVT_2"/>
    <property type="match status" value="1"/>
</dbReference>
<dbReference type="Proteomes" id="UP000765509">
    <property type="component" value="Unassembled WGS sequence"/>
</dbReference>
<dbReference type="InterPro" id="IPR013103">
    <property type="entry name" value="RVT_2"/>
</dbReference>
<sequence>GPPVSPQTNGIAERFNQTLLTKIRCLLAQSKIPAQLWNEAAKHGSLLLNLLPHKAINMESPLKVLQRTNATIESEMELNKLIPFGIKTTVHVRKNDSKLDPRGETLKALTYKEYLDGMRFYNDQTKRLRQDIITLPIPVVKTRIESGINAEAPRDEENTLTEHSPILPTTHSKNKHYAYVPHYDEAPKNISAKISTQNIIEDTRKRVNRSDRFMLADVIPFSKAVNDPTESIKWEEAMKVEYESLMTHNMGELVPYPSHSKVIGGMWRLTKKKDEFGDFDIETAFLHGEMDTTVYAKQVKGFEVNGKEGWVWKLNKSLYGTNQEPCMWQLKLINILTRCGMSKSTSDNSLFLNNNQSLILHVHVDNGFIIGKSEDDIVKFLSLLSKELTVKYKKQPTQHLGYRLDWKVEHSVGLSQADFIKKLLHDNDMTDSKGVKTPCNGNLLIEIDDKGEVVGLNCYQHAIGSLNYLAQHTRPDIMFTVNQLSRFLTKPTTKHWTELKHLLRYLNGTLTYQLLFTKLELDKP</sequence>
<gene>
    <name evidence="3" type="ORF">O181_089692</name>
</gene>
<dbReference type="EMBL" id="AVOT02055436">
    <property type="protein sequence ID" value="MBW0549977.1"/>
    <property type="molecule type" value="Genomic_DNA"/>
</dbReference>
<dbReference type="SUPFAM" id="SSF56672">
    <property type="entry name" value="DNA/RNA polymerases"/>
    <property type="match status" value="1"/>
</dbReference>
<dbReference type="PROSITE" id="PS50994">
    <property type="entry name" value="INTEGRASE"/>
    <property type="match status" value="1"/>
</dbReference>
<organism evidence="3 4">
    <name type="scientific">Austropuccinia psidii MF-1</name>
    <dbReference type="NCBI Taxonomy" id="1389203"/>
    <lineage>
        <taxon>Eukaryota</taxon>
        <taxon>Fungi</taxon>
        <taxon>Dikarya</taxon>
        <taxon>Basidiomycota</taxon>
        <taxon>Pucciniomycotina</taxon>
        <taxon>Pucciniomycetes</taxon>
        <taxon>Pucciniales</taxon>
        <taxon>Sphaerophragmiaceae</taxon>
        <taxon>Austropuccinia</taxon>
    </lineage>
</organism>
<dbReference type="OrthoDB" id="2506833at2759"/>
<protein>
    <recommendedName>
        <fullName evidence="2">Integrase catalytic domain-containing protein</fullName>
    </recommendedName>
</protein>
<name>A0A9Q3IU24_9BASI</name>
<dbReference type="Gene3D" id="3.30.420.10">
    <property type="entry name" value="Ribonuclease H-like superfamily/Ribonuclease H"/>
    <property type="match status" value="1"/>
</dbReference>
<dbReference type="InterPro" id="IPR036397">
    <property type="entry name" value="RNaseH_sf"/>
</dbReference>
<dbReference type="AlphaFoldDB" id="A0A9Q3IU24"/>
<keyword evidence="4" id="KW-1185">Reference proteome</keyword>
<evidence type="ECO:0000313" key="4">
    <source>
        <dbReference type="Proteomes" id="UP000765509"/>
    </source>
</evidence>
<evidence type="ECO:0000256" key="1">
    <source>
        <dbReference type="ARBA" id="ARBA00022884"/>
    </source>
</evidence>
<dbReference type="GO" id="GO:0005634">
    <property type="term" value="C:nucleus"/>
    <property type="evidence" value="ECO:0007669"/>
    <property type="project" value="UniProtKB-ARBA"/>
</dbReference>
<dbReference type="InterPro" id="IPR001584">
    <property type="entry name" value="Integrase_cat-core"/>
</dbReference>
<reference evidence="3" key="1">
    <citation type="submission" date="2021-03" db="EMBL/GenBank/DDBJ databases">
        <title>Draft genome sequence of rust myrtle Austropuccinia psidii MF-1, a brazilian biotype.</title>
        <authorList>
            <person name="Quecine M.C."/>
            <person name="Pachon D.M.R."/>
            <person name="Bonatelli M.L."/>
            <person name="Correr F.H."/>
            <person name="Franceschini L.M."/>
            <person name="Leite T.F."/>
            <person name="Margarido G.R.A."/>
            <person name="Almeida C.A."/>
            <person name="Ferrarezi J.A."/>
            <person name="Labate C.A."/>
        </authorList>
    </citation>
    <scope>NUCLEOTIDE SEQUENCE</scope>
    <source>
        <strain evidence="3">MF-1</strain>
    </source>
</reference>
<dbReference type="GO" id="GO:0003723">
    <property type="term" value="F:RNA binding"/>
    <property type="evidence" value="ECO:0007669"/>
    <property type="project" value="UniProtKB-KW"/>
</dbReference>
<proteinExistence type="predicted"/>
<dbReference type="GO" id="GO:0015074">
    <property type="term" value="P:DNA integration"/>
    <property type="evidence" value="ECO:0007669"/>
    <property type="project" value="InterPro"/>
</dbReference>
<dbReference type="InterPro" id="IPR043502">
    <property type="entry name" value="DNA/RNA_pol_sf"/>
</dbReference>
<dbReference type="PANTHER" id="PTHR11439:SF483">
    <property type="entry name" value="PEPTIDE SYNTHASE GLIP-LIKE, PUTATIVE (AFU_ORTHOLOGUE AFUA_3G12920)-RELATED"/>
    <property type="match status" value="1"/>
</dbReference>
<dbReference type="InterPro" id="IPR012337">
    <property type="entry name" value="RNaseH-like_sf"/>
</dbReference>
<dbReference type="SUPFAM" id="SSF53098">
    <property type="entry name" value="Ribonuclease H-like"/>
    <property type="match status" value="1"/>
</dbReference>
<dbReference type="PANTHER" id="PTHR11439">
    <property type="entry name" value="GAG-POL-RELATED RETROTRANSPOSON"/>
    <property type="match status" value="1"/>
</dbReference>
<evidence type="ECO:0000259" key="2">
    <source>
        <dbReference type="PROSITE" id="PS50994"/>
    </source>
</evidence>
<comment type="caution">
    <text evidence="3">The sequence shown here is derived from an EMBL/GenBank/DDBJ whole genome shotgun (WGS) entry which is preliminary data.</text>
</comment>